<comment type="caution">
    <text evidence="1">The sequence shown here is derived from an EMBL/GenBank/DDBJ whole genome shotgun (WGS) entry which is preliminary data.</text>
</comment>
<sequence length="118" mass="13731">MTEVKKSTKKRKPPDPKPEALCFDLKGSSPDHTDVLNGVRKITNLFRGTSIKFVQFLPREHRWVITMDSMQSRDRMAGSYVTINDTEVQLRRYDDIAKLEYRKYIRANGLIEMVNSIP</sequence>
<reference evidence="1" key="1">
    <citation type="submission" date="2019-08" db="EMBL/GenBank/DDBJ databases">
        <title>The improved chromosome-level genome for the pearl oyster Pinctada fucata martensii using PacBio sequencing and Hi-C.</title>
        <authorList>
            <person name="Zheng Z."/>
        </authorList>
    </citation>
    <scope>NUCLEOTIDE SEQUENCE</scope>
    <source>
        <strain evidence="1">ZZ-2019</strain>
        <tissue evidence="1">Adductor muscle</tissue>
    </source>
</reference>
<keyword evidence="2" id="KW-1185">Reference proteome</keyword>
<dbReference type="Proteomes" id="UP001186944">
    <property type="component" value="Unassembled WGS sequence"/>
</dbReference>
<dbReference type="EMBL" id="VSWD01000007">
    <property type="protein sequence ID" value="KAK3098053.1"/>
    <property type="molecule type" value="Genomic_DNA"/>
</dbReference>
<gene>
    <name evidence="1" type="ORF">FSP39_015633</name>
</gene>
<protein>
    <submittedName>
        <fullName evidence="1">Uncharacterized protein</fullName>
    </submittedName>
</protein>
<evidence type="ECO:0000313" key="2">
    <source>
        <dbReference type="Proteomes" id="UP001186944"/>
    </source>
</evidence>
<dbReference type="InterPro" id="IPR031746">
    <property type="entry name" value="DUF4732"/>
</dbReference>
<name>A0AA89BVU2_PINIB</name>
<dbReference type="PANTHER" id="PTHR37153">
    <property type="entry name" value="CHROMOSOME 19 C19ORF81 HOMOLOG"/>
    <property type="match status" value="1"/>
</dbReference>
<evidence type="ECO:0000313" key="1">
    <source>
        <dbReference type="EMBL" id="KAK3098053.1"/>
    </source>
</evidence>
<proteinExistence type="predicted"/>
<accession>A0AA89BVU2</accession>
<dbReference type="PANTHER" id="PTHR37153:SF1">
    <property type="entry name" value="HYPOTHETICAL LOC292874"/>
    <property type="match status" value="1"/>
</dbReference>
<organism evidence="1 2">
    <name type="scientific">Pinctada imbricata</name>
    <name type="common">Atlantic pearl-oyster</name>
    <name type="synonym">Pinctada martensii</name>
    <dbReference type="NCBI Taxonomy" id="66713"/>
    <lineage>
        <taxon>Eukaryota</taxon>
        <taxon>Metazoa</taxon>
        <taxon>Spiralia</taxon>
        <taxon>Lophotrochozoa</taxon>
        <taxon>Mollusca</taxon>
        <taxon>Bivalvia</taxon>
        <taxon>Autobranchia</taxon>
        <taxon>Pteriomorphia</taxon>
        <taxon>Pterioida</taxon>
        <taxon>Pterioidea</taxon>
        <taxon>Pteriidae</taxon>
        <taxon>Pinctada</taxon>
    </lineage>
</organism>
<dbReference type="AlphaFoldDB" id="A0AA89BVU2"/>